<dbReference type="InterPro" id="IPR011992">
    <property type="entry name" value="EF-hand-dom_pair"/>
</dbReference>
<dbReference type="Pfam" id="PF16457">
    <property type="entry name" value="PH_12"/>
    <property type="match status" value="1"/>
</dbReference>
<dbReference type="Gene3D" id="2.60.40.150">
    <property type="entry name" value="C2 domain"/>
    <property type="match status" value="1"/>
</dbReference>
<accession>A0A7I8WCV9</accession>
<dbReference type="SUPFAM" id="SSF50729">
    <property type="entry name" value="PH domain-like"/>
    <property type="match status" value="1"/>
</dbReference>
<gene>
    <name evidence="8" type="ORF">DGYR_LOCUS13303</name>
</gene>
<dbReference type="PANTHER" id="PTHR10336:SF196">
    <property type="entry name" value="PHOSPHOINOSITIDE PHOSPHOLIPASE C"/>
    <property type="match status" value="1"/>
</dbReference>
<dbReference type="Gene3D" id="2.30.29.30">
    <property type="entry name" value="Pleckstrin-homology domain (PH domain)/Phosphotyrosine-binding domain (PTB)"/>
    <property type="match status" value="1"/>
</dbReference>
<dbReference type="Proteomes" id="UP000549394">
    <property type="component" value="Unassembled WGS sequence"/>
</dbReference>
<dbReference type="PROSITE" id="PS50004">
    <property type="entry name" value="C2"/>
    <property type="match status" value="1"/>
</dbReference>
<dbReference type="Gene3D" id="3.20.20.190">
    <property type="entry name" value="Phosphatidylinositol (PI) phosphodiesterase"/>
    <property type="match status" value="1"/>
</dbReference>
<feature type="region of interest" description="Disordered" evidence="5">
    <location>
        <begin position="1"/>
        <end position="79"/>
    </location>
</feature>
<dbReference type="SMART" id="SM00239">
    <property type="entry name" value="C2"/>
    <property type="match status" value="1"/>
</dbReference>
<feature type="region of interest" description="Disordered" evidence="5">
    <location>
        <begin position="484"/>
        <end position="516"/>
    </location>
</feature>
<feature type="domain" description="PI-PLC Y-box" evidence="7">
    <location>
        <begin position="525"/>
        <end position="641"/>
    </location>
</feature>
<dbReference type="InterPro" id="IPR035892">
    <property type="entry name" value="C2_domain_sf"/>
</dbReference>
<proteinExistence type="predicted"/>
<dbReference type="PROSITE" id="PS50008">
    <property type="entry name" value="PIPLC_Y_DOMAIN"/>
    <property type="match status" value="1"/>
</dbReference>
<protein>
    <recommendedName>
        <fullName evidence="4">Phosphoinositide phospholipase C</fullName>
        <ecNumber evidence="4">3.1.4.11</ecNumber>
    </recommendedName>
</protein>
<dbReference type="Gene3D" id="1.10.238.10">
    <property type="entry name" value="EF-hand"/>
    <property type="match status" value="1"/>
</dbReference>
<comment type="subcellular location">
    <subcellularLocation>
        <location evidence="1">Cytoplasm</location>
    </subcellularLocation>
</comment>
<keyword evidence="9" id="KW-1185">Reference proteome</keyword>
<dbReference type="InterPro" id="IPR000909">
    <property type="entry name" value="PLipase_C_PInositol-sp_X_dom"/>
</dbReference>
<keyword evidence="4" id="KW-0378">Hydrolase</keyword>
<evidence type="ECO:0000256" key="3">
    <source>
        <dbReference type="ARBA" id="ARBA00023224"/>
    </source>
</evidence>
<dbReference type="SMART" id="SM00148">
    <property type="entry name" value="PLCXc"/>
    <property type="match status" value="1"/>
</dbReference>
<dbReference type="InterPro" id="IPR015359">
    <property type="entry name" value="PLC_EF-hand-like"/>
</dbReference>
<dbReference type="GO" id="GO:0032228">
    <property type="term" value="P:regulation of synaptic transmission, GABAergic"/>
    <property type="evidence" value="ECO:0007669"/>
    <property type="project" value="TreeGrafter"/>
</dbReference>
<dbReference type="FunFam" id="2.30.29.30:FF:000025">
    <property type="entry name" value="Phosphoinositide phospholipase C"/>
    <property type="match status" value="1"/>
</dbReference>
<dbReference type="PANTHER" id="PTHR10336">
    <property type="entry name" value="PHOSPHOINOSITIDE-SPECIFIC PHOSPHOLIPASE C FAMILY PROTEIN"/>
    <property type="match status" value="1"/>
</dbReference>
<dbReference type="InterPro" id="IPR000008">
    <property type="entry name" value="C2_dom"/>
</dbReference>
<dbReference type="PROSITE" id="PS50007">
    <property type="entry name" value="PIPLC_X_DOMAIN"/>
    <property type="match status" value="1"/>
</dbReference>
<dbReference type="FunFam" id="1.10.238.10:FF:000005">
    <property type="entry name" value="Phosphoinositide phospholipase C"/>
    <property type="match status" value="1"/>
</dbReference>
<evidence type="ECO:0000256" key="5">
    <source>
        <dbReference type="SAM" id="MobiDB-lite"/>
    </source>
</evidence>
<reference evidence="8 9" key="1">
    <citation type="submission" date="2020-08" db="EMBL/GenBank/DDBJ databases">
        <authorList>
            <person name="Hejnol A."/>
        </authorList>
    </citation>
    <scope>NUCLEOTIDE SEQUENCE [LARGE SCALE GENOMIC DNA]</scope>
</reference>
<evidence type="ECO:0000256" key="1">
    <source>
        <dbReference type="ARBA" id="ARBA00004496"/>
    </source>
</evidence>
<dbReference type="SUPFAM" id="SSF49562">
    <property type="entry name" value="C2 domain (Calcium/lipid-binding domain, CaLB)"/>
    <property type="match status" value="1"/>
</dbReference>
<comment type="caution">
    <text evidence="8">The sequence shown here is derived from an EMBL/GenBank/DDBJ whole genome shotgun (WGS) entry which is preliminary data.</text>
</comment>
<feature type="compositionally biased region" description="Acidic residues" evidence="5">
    <location>
        <begin position="486"/>
        <end position="499"/>
    </location>
</feature>
<keyword evidence="4" id="KW-0443">Lipid metabolism</keyword>
<dbReference type="GO" id="GO:0007214">
    <property type="term" value="P:gamma-aminobutyric acid signaling pathway"/>
    <property type="evidence" value="ECO:0007669"/>
    <property type="project" value="TreeGrafter"/>
</dbReference>
<dbReference type="EC" id="3.1.4.11" evidence="4"/>
<dbReference type="EMBL" id="CAJFCJ010000031">
    <property type="protein sequence ID" value="CAD5126015.1"/>
    <property type="molecule type" value="Genomic_DNA"/>
</dbReference>
<sequence>MADDSDAASRGKTSSTEDVSNSDSKDRNSDGNYLHVDSSDIAQTISRTRRSSLIKDPNKRAMKKKTVSFSSMPNERSVTNAPDCLKRMQEGTHLIKVRANSRHYNRIFQLDSKMQEICWRPSTKKPSKAKILVKDIKEIRVGKNTANYGESCSFTIVYGENFETMDLAASTPDEACIWVTGLTCLINGKPEEVVDDRQQMRDEWLQEVFDTNAEEGHLDADVVMRIVQDLNSSLPDGKVKLKLKEYLNKKNGSSGGRISSKEYSNNADSLTVDDLMLFLEAEQGIAHVTKEQCLEIINKYEPTKEGRRLGRLGIDGFTAHLLSNDCSLLVEEERRVCQDMTQPLSHYFISTSHNTYLLEDQLRGPSSVDGYARALRKGCRCLEMHCWDGVEGEPIIFHGHTLTPKISFSEVIKKINELAFEKSEYPLILHIENHCSIGQQKLMASTITDVFGSKLYTNSTDNLTKMPSPEELRGKILIQTKKLPDGSEENDFVTDEEEFHDQSSSDRSKRSKRESAKKRLLAKELSDLVSISRTVRFYDFETSNAKQQWYEVCSMSESSALKLSNHSADHFVNHNKKFLTRVFPNGSRIDSSNYNPQDMWNSGCQLVALNFQTTGTMMDLNDGKFLQNGGCGYVLKPGIMREQLAYFNANAKDATAGIAPKILRLRIISGQYLPKPSKTLAKGNVIDPYVQVEVFGIPADCAERNTKTVPQTDNPVFDEIFEFQINLPEMALVRFTVLDDESIGDEFIGQYTIPFLCMRTGYRHIKLLSHAGEELPNSTLFVHVHITNHSRYCSKRRSRKKKDYTTVKHIGVKTIDDAFKAAVNPMKEATDLRDNVQFALVVLREQCGLSPTASIKQCVRILSRTMTSCNATPPPSPALTEDSTPTIVSPSPSAVSLALVIKDDFPGFETQGNLPDILKKRLSAFENLINHCKQLMANCERIRNSIIQVKLRDMECHEQLRNTLEQHNLKGKKLNKAADNIVWNNRVLQGQVDLIDQSKDNCAEYIQQIQDSASSIGLTKLNNVSPVINGAGPDNNQLPLPPS</sequence>
<dbReference type="GO" id="GO:0016042">
    <property type="term" value="P:lipid catabolic process"/>
    <property type="evidence" value="ECO:0007669"/>
    <property type="project" value="UniProtKB-KW"/>
</dbReference>
<dbReference type="InterPro" id="IPR017946">
    <property type="entry name" value="PLC-like_Pdiesterase_TIM-brl"/>
</dbReference>
<dbReference type="SUPFAM" id="SSF47473">
    <property type="entry name" value="EF-hand"/>
    <property type="match status" value="1"/>
</dbReference>
<organism evidence="8 9">
    <name type="scientific">Dimorphilus gyrociliatus</name>
    <dbReference type="NCBI Taxonomy" id="2664684"/>
    <lineage>
        <taxon>Eukaryota</taxon>
        <taxon>Metazoa</taxon>
        <taxon>Spiralia</taxon>
        <taxon>Lophotrochozoa</taxon>
        <taxon>Annelida</taxon>
        <taxon>Polychaeta</taxon>
        <taxon>Polychaeta incertae sedis</taxon>
        <taxon>Dinophilidae</taxon>
        <taxon>Dimorphilus</taxon>
    </lineage>
</organism>
<dbReference type="PRINTS" id="PR00390">
    <property type="entry name" value="PHPHLIPASEC"/>
</dbReference>
<dbReference type="Pfam" id="PF00387">
    <property type="entry name" value="PI-PLC-Y"/>
    <property type="match status" value="1"/>
</dbReference>
<feature type="compositionally biased region" description="Polar residues" evidence="5">
    <location>
        <begin position="67"/>
        <end position="79"/>
    </location>
</feature>
<dbReference type="GO" id="GO:0004435">
    <property type="term" value="F:phosphatidylinositol-4,5-bisphosphate phospholipase C activity"/>
    <property type="evidence" value="ECO:0007669"/>
    <property type="project" value="UniProtKB-EC"/>
</dbReference>
<dbReference type="AlphaFoldDB" id="A0A7I8WCV9"/>
<dbReference type="GO" id="GO:0046488">
    <property type="term" value="P:phosphatidylinositol metabolic process"/>
    <property type="evidence" value="ECO:0007669"/>
    <property type="project" value="TreeGrafter"/>
</dbReference>
<dbReference type="SMART" id="SM00233">
    <property type="entry name" value="PH"/>
    <property type="match status" value="1"/>
</dbReference>
<evidence type="ECO:0000259" key="7">
    <source>
        <dbReference type="PROSITE" id="PS50008"/>
    </source>
</evidence>
<evidence type="ECO:0000313" key="9">
    <source>
        <dbReference type="Proteomes" id="UP000549394"/>
    </source>
</evidence>
<dbReference type="GO" id="GO:0048015">
    <property type="term" value="P:phosphatidylinositol-mediated signaling"/>
    <property type="evidence" value="ECO:0007669"/>
    <property type="project" value="TreeGrafter"/>
</dbReference>
<dbReference type="Pfam" id="PF00388">
    <property type="entry name" value="PI-PLC-X"/>
    <property type="match status" value="1"/>
</dbReference>
<dbReference type="InterPro" id="IPR011993">
    <property type="entry name" value="PH-like_dom_sf"/>
</dbReference>
<evidence type="ECO:0000256" key="2">
    <source>
        <dbReference type="ARBA" id="ARBA00022490"/>
    </source>
</evidence>
<dbReference type="Pfam" id="PF00168">
    <property type="entry name" value="C2"/>
    <property type="match status" value="1"/>
</dbReference>
<dbReference type="InterPro" id="IPR001192">
    <property type="entry name" value="PI-PLC_fam"/>
</dbReference>
<keyword evidence="2" id="KW-0963">Cytoplasm</keyword>
<dbReference type="SUPFAM" id="SSF51695">
    <property type="entry name" value="PLC-like phosphodiesterases"/>
    <property type="match status" value="1"/>
</dbReference>
<dbReference type="CDD" id="cd00275">
    <property type="entry name" value="C2_PLC_like"/>
    <property type="match status" value="1"/>
</dbReference>
<dbReference type="SMART" id="SM00149">
    <property type="entry name" value="PLCYc"/>
    <property type="match status" value="1"/>
</dbReference>
<feature type="domain" description="C2" evidence="6">
    <location>
        <begin position="641"/>
        <end position="769"/>
    </location>
</feature>
<evidence type="ECO:0000313" key="8">
    <source>
        <dbReference type="EMBL" id="CAD5126015.1"/>
    </source>
</evidence>
<comment type="catalytic activity">
    <reaction evidence="4">
        <text>a 1,2-diacyl-sn-glycero-3-phospho-(1D-myo-inositol-4,5-bisphosphate) + H2O = 1D-myo-inositol 1,4,5-trisphosphate + a 1,2-diacyl-sn-glycerol + H(+)</text>
        <dbReference type="Rhea" id="RHEA:33179"/>
        <dbReference type="ChEBI" id="CHEBI:15377"/>
        <dbReference type="ChEBI" id="CHEBI:15378"/>
        <dbReference type="ChEBI" id="CHEBI:17815"/>
        <dbReference type="ChEBI" id="CHEBI:58456"/>
        <dbReference type="ChEBI" id="CHEBI:203600"/>
        <dbReference type="EC" id="3.1.4.11"/>
    </reaction>
</comment>
<dbReference type="FunFam" id="3.20.20.190:FF:000001">
    <property type="entry name" value="Phosphoinositide phospholipase C"/>
    <property type="match status" value="1"/>
</dbReference>
<dbReference type="OrthoDB" id="269822at2759"/>
<evidence type="ECO:0000256" key="4">
    <source>
        <dbReference type="RuleBase" id="RU361133"/>
    </source>
</evidence>
<dbReference type="GO" id="GO:0051209">
    <property type="term" value="P:release of sequestered calcium ion into cytosol"/>
    <property type="evidence" value="ECO:0007669"/>
    <property type="project" value="TreeGrafter"/>
</dbReference>
<dbReference type="InterPro" id="IPR001849">
    <property type="entry name" value="PH_domain"/>
</dbReference>
<dbReference type="InterPro" id="IPR001711">
    <property type="entry name" value="PLipase_C_Pinositol-sp_Y"/>
</dbReference>
<dbReference type="GO" id="GO:0005737">
    <property type="term" value="C:cytoplasm"/>
    <property type="evidence" value="ECO:0007669"/>
    <property type="project" value="UniProtKB-SubCell"/>
</dbReference>
<name>A0A7I8WCV9_9ANNE</name>
<evidence type="ECO:0000259" key="6">
    <source>
        <dbReference type="PROSITE" id="PS50004"/>
    </source>
</evidence>
<feature type="compositionally biased region" description="Polar residues" evidence="5">
    <location>
        <begin position="11"/>
        <end position="22"/>
    </location>
</feature>
<dbReference type="Pfam" id="PF09279">
    <property type="entry name" value="EF-hand_like"/>
    <property type="match status" value="1"/>
</dbReference>
<keyword evidence="4" id="KW-0442">Lipid degradation</keyword>
<keyword evidence="3" id="KW-0807">Transducer</keyword>